<dbReference type="GO" id="GO:1990423">
    <property type="term" value="C:RZZ complex"/>
    <property type="evidence" value="ECO:0007669"/>
    <property type="project" value="TreeGrafter"/>
</dbReference>
<reference evidence="3 4" key="1">
    <citation type="submission" date="2015-06" db="EMBL/GenBank/DDBJ databases">
        <title>Talaromyces atroroseus IBT 11181 draft genome.</title>
        <authorList>
            <person name="Rasmussen K.B."/>
            <person name="Rasmussen S."/>
            <person name="Petersen B."/>
            <person name="Sicheritz-Ponten T."/>
            <person name="Mortensen U.H."/>
            <person name="Thrane U."/>
        </authorList>
    </citation>
    <scope>NUCLEOTIDE SEQUENCE [LARGE SCALE GENOMIC DNA]</scope>
    <source>
        <strain evidence="3 4">IBT 11181</strain>
    </source>
</reference>
<dbReference type="OrthoDB" id="10251381at2759"/>
<dbReference type="GO" id="GO:0006888">
    <property type="term" value="P:endoplasmic reticulum to Golgi vesicle-mediated transport"/>
    <property type="evidence" value="ECO:0007669"/>
    <property type="project" value="TreeGrafter"/>
</dbReference>
<dbReference type="RefSeq" id="XP_020124759.1">
    <property type="nucleotide sequence ID" value="XM_020259954.1"/>
</dbReference>
<evidence type="ECO:0000256" key="1">
    <source>
        <dbReference type="SAM" id="MobiDB-lite"/>
    </source>
</evidence>
<dbReference type="EMBL" id="LFMY01000001">
    <property type="protein sequence ID" value="OKL64638.1"/>
    <property type="molecule type" value="Genomic_DNA"/>
</dbReference>
<proteinExistence type="predicted"/>
<evidence type="ECO:0000259" key="2">
    <source>
        <dbReference type="Pfam" id="PF22766"/>
    </source>
</evidence>
<dbReference type="PANTHER" id="PTHR12205">
    <property type="entry name" value="CENTROMERE/KINETOCHORE PROTEIN ZW10"/>
    <property type="match status" value="1"/>
</dbReference>
<dbReference type="InterPro" id="IPR055148">
    <property type="entry name" value="ZW10_C_2"/>
</dbReference>
<sequence length="771" mass="86533">MPSAVTKDDVGRSLLAFVADGKYPDSEDVVSTDFAPHFLPKGLQDISQARALEEINALSQGTASDVDGWISQARQLRADIERSRETARDIVAQHERTQPLQDKVKDASAKVQLITNELAFNEAVTDVLGEVQKFSSHIFNSHKAVEEEDIDNSITSLEAAERLLESHNLMRYTSISSILRERVSSLRTSIVDLLLSCWARQVRLSKNEFEVIINDESKQPTLSTLVTSLSRLGILDSVKSSFQHGVLENIIQPVLMPRTPGKSREISVGDHGIRVGEPLPSSIPEVLTRLVSILRYLREKLPGSVVESAAEAIIPQISVIFSESWLTPTIPLNLDSIRDFEDTLVRVNEFSKTIETFGWHGQEQLVSWVNHFPRLWLTRRRVDSLDQVRGILVQSQGSTKEVERVEKEVVTNKDDVLLETGITEDWDANWGNESEEEESTKTSAPQESKGDDFDAWGLEEELDDAEKAADEDENDDDAWGWGEEADEECTPDKPEAFSEVKSQGKDLPAEKGLAAREITLTERYTITDIPDSVTALLAQQISDSESLSKPDLYLAEKVRSLVEEHQLTRLAADIEGLERFGKLSYSKEMQTQRIIITDLLDGSQGFARCSEQPFLRECENAVDATVDRIRSVFKEWQPILSHSALLQAMGSLMSSVINKVIVDIEDLSDISEAESQTLIALCNRLSTLEDIFIPKTDVGATSMAAVYVRSWLKFQYLINILESSLADIRFLWTEGELRLEFSAEEVIELITALFAESDHRRKTISEIRRTR</sequence>
<name>A0A225B4G5_TALAT</name>
<dbReference type="GO" id="GO:0005737">
    <property type="term" value="C:cytoplasm"/>
    <property type="evidence" value="ECO:0007669"/>
    <property type="project" value="GOC"/>
</dbReference>
<evidence type="ECO:0000313" key="4">
    <source>
        <dbReference type="Proteomes" id="UP000214365"/>
    </source>
</evidence>
<accession>A0A225B4G5</accession>
<dbReference type="Gene3D" id="1.10.357.150">
    <property type="match status" value="1"/>
</dbReference>
<keyword evidence="4" id="KW-1185">Reference proteome</keyword>
<gene>
    <name evidence="3" type="ORF">UA08_00177</name>
</gene>
<dbReference type="STRING" id="1441469.A0A225B4G5"/>
<dbReference type="GeneID" id="30999932"/>
<feature type="region of interest" description="Disordered" evidence="1">
    <location>
        <begin position="464"/>
        <end position="508"/>
    </location>
</feature>
<feature type="region of interest" description="Disordered" evidence="1">
    <location>
        <begin position="421"/>
        <end position="452"/>
    </location>
</feature>
<comment type="caution">
    <text evidence="3">The sequence shown here is derived from an EMBL/GenBank/DDBJ whole genome shotgun (WGS) entry which is preliminary data.</text>
</comment>
<dbReference type="GO" id="GO:0007094">
    <property type="term" value="P:mitotic spindle assembly checkpoint signaling"/>
    <property type="evidence" value="ECO:0007669"/>
    <property type="project" value="TreeGrafter"/>
</dbReference>
<evidence type="ECO:0000313" key="3">
    <source>
        <dbReference type="EMBL" id="OKL64638.1"/>
    </source>
</evidence>
<dbReference type="AlphaFoldDB" id="A0A225B4G5"/>
<dbReference type="PANTHER" id="PTHR12205:SF0">
    <property type="entry name" value="CENTROMERE_KINETOCHORE PROTEIN ZW10 HOMOLOG"/>
    <property type="match status" value="1"/>
</dbReference>
<dbReference type="InterPro" id="IPR046362">
    <property type="entry name" value="Zw10/DSL1_C_sf"/>
</dbReference>
<feature type="compositionally biased region" description="Basic and acidic residues" evidence="1">
    <location>
        <begin position="490"/>
        <end position="508"/>
    </location>
</feature>
<feature type="compositionally biased region" description="Acidic residues" evidence="1">
    <location>
        <begin position="422"/>
        <end position="438"/>
    </location>
</feature>
<organism evidence="3 4">
    <name type="scientific">Talaromyces atroroseus</name>
    <dbReference type="NCBI Taxonomy" id="1441469"/>
    <lineage>
        <taxon>Eukaryota</taxon>
        <taxon>Fungi</taxon>
        <taxon>Dikarya</taxon>
        <taxon>Ascomycota</taxon>
        <taxon>Pezizomycotina</taxon>
        <taxon>Eurotiomycetes</taxon>
        <taxon>Eurotiomycetidae</taxon>
        <taxon>Eurotiales</taxon>
        <taxon>Trichocomaceae</taxon>
        <taxon>Talaromyces</taxon>
        <taxon>Talaromyces sect. Trachyspermi</taxon>
    </lineage>
</organism>
<dbReference type="Pfam" id="PF22766">
    <property type="entry name" value="ZW10_C2"/>
    <property type="match status" value="1"/>
</dbReference>
<dbReference type="Proteomes" id="UP000214365">
    <property type="component" value="Unassembled WGS sequence"/>
</dbReference>
<feature type="domain" description="ZW10 C-terminal helical" evidence="2">
    <location>
        <begin position="621"/>
        <end position="767"/>
    </location>
</feature>
<feature type="compositionally biased region" description="Acidic residues" evidence="1">
    <location>
        <begin position="464"/>
        <end position="489"/>
    </location>
</feature>
<protein>
    <recommendedName>
        <fullName evidence="2">ZW10 C-terminal helical domain-containing protein</fullName>
    </recommendedName>
</protein>